<feature type="region of interest" description="Disordered" evidence="1">
    <location>
        <begin position="63"/>
        <end position="183"/>
    </location>
</feature>
<feature type="compositionally biased region" description="Basic residues" evidence="1">
    <location>
        <begin position="159"/>
        <end position="172"/>
    </location>
</feature>
<organism evidence="2 3">
    <name type="scientific">Stephanodiscus triporus</name>
    <dbReference type="NCBI Taxonomy" id="2934178"/>
    <lineage>
        <taxon>Eukaryota</taxon>
        <taxon>Sar</taxon>
        <taxon>Stramenopiles</taxon>
        <taxon>Ochrophyta</taxon>
        <taxon>Bacillariophyta</taxon>
        <taxon>Coscinodiscophyceae</taxon>
        <taxon>Thalassiosirophycidae</taxon>
        <taxon>Stephanodiscales</taxon>
        <taxon>Stephanodiscaceae</taxon>
        <taxon>Stephanodiscus</taxon>
    </lineage>
</organism>
<gene>
    <name evidence="2" type="ORF">ACHAW5_007006</name>
</gene>
<accession>A0ABD3NZ13</accession>
<name>A0ABD3NZ13_9STRA</name>
<keyword evidence="3" id="KW-1185">Reference proteome</keyword>
<evidence type="ECO:0000313" key="3">
    <source>
        <dbReference type="Proteomes" id="UP001530315"/>
    </source>
</evidence>
<dbReference type="AlphaFoldDB" id="A0ABD3NZ13"/>
<proteinExistence type="predicted"/>
<sequence length="204" mass="22268">MPSSSARPSAPPPLPSSLSARLQSTIDPLTGTCKHHPTVQLCQLVQDNTRWAVRRKVCIKCGSRTPVPVGGFDRRVPGKAVAKNPARNNGPDGVDRRGRSKSNLRSKSRPPSIWSGSVDRSGSSDGGGSGSGDYEPHRRRRSVSRPRGGNGSGDDEHHGRRRSKSRPRGHRRRDCDDKVKTVDIEKLSSRHQLAIVPQGNVRKQ</sequence>
<feature type="compositionally biased region" description="Basic residues" evidence="1">
    <location>
        <begin position="98"/>
        <end position="108"/>
    </location>
</feature>
<evidence type="ECO:0000256" key="1">
    <source>
        <dbReference type="SAM" id="MobiDB-lite"/>
    </source>
</evidence>
<protein>
    <submittedName>
        <fullName evidence="2">Uncharacterized protein</fullName>
    </submittedName>
</protein>
<dbReference type="EMBL" id="JALLAZ020001080">
    <property type="protein sequence ID" value="KAL3781194.1"/>
    <property type="molecule type" value="Genomic_DNA"/>
</dbReference>
<dbReference type="Proteomes" id="UP001530315">
    <property type="component" value="Unassembled WGS sequence"/>
</dbReference>
<reference evidence="2 3" key="1">
    <citation type="submission" date="2024-10" db="EMBL/GenBank/DDBJ databases">
        <title>Updated reference genomes for cyclostephanoid diatoms.</title>
        <authorList>
            <person name="Roberts W.R."/>
            <person name="Alverson A.J."/>
        </authorList>
    </citation>
    <scope>NUCLEOTIDE SEQUENCE [LARGE SCALE GENOMIC DNA]</scope>
    <source>
        <strain evidence="2 3">AJA276-08</strain>
    </source>
</reference>
<feature type="compositionally biased region" description="Basic and acidic residues" evidence="1">
    <location>
        <begin position="173"/>
        <end position="183"/>
    </location>
</feature>
<comment type="caution">
    <text evidence="2">The sequence shown here is derived from an EMBL/GenBank/DDBJ whole genome shotgun (WGS) entry which is preliminary data.</text>
</comment>
<evidence type="ECO:0000313" key="2">
    <source>
        <dbReference type="EMBL" id="KAL3781194.1"/>
    </source>
</evidence>